<keyword evidence="2" id="KW-0479">Metal-binding</keyword>
<name>A0AAF3E8I7_9BILA</name>
<dbReference type="InterPro" id="IPR038508">
    <property type="entry name" value="ArfGAP_dom_sf"/>
</dbReference>
<evidence type="ECO:0000256" key="5">
    <source>
        <dbReference type="PROSITE-ProRule" id="PRU00288"/>
    </source>
</evidence>
<feature type="region of interest" description="Disordered" evidence="6">
    <location>
        <begin position="181"/>
        <end position="200"/>
    </location>
</feature>
<dbReference type="WBParaSite" id="MBELARI_LOCUS10221.2">
    <property type="protein sequence ID" value="MBELARI_LOCUS10221.2"/>
    <property type="gene ID" value="MBELARI_LOCUS10221"/>
</dbReference>
<dbReference type="PANTHER" id="PTHR45705:SF1">
    <property type="entry name" value="FI20236P1"/>
    <property type="match status" value="1"/>
</dbReference>
<dbReference type="PANTHER" id="PTHR45705">
    <property type="entry name" value="FI20236P1"/>
    <property type="match status" value="1"/>
</dbReference>
<dbReference type="PRINTS" id="PR00405">
    <property type="entry name" value="REVINTRACTNG"/>
</dbReference>
<feature type="compositionally biased region" description="Polar residues" evidence="6">
    <location>
        <begin position="162"/>
        <end position="175"/>
    </location>
</feature>
<evidence type="ECO:0000259" key="7">
    <source>
        <dbReference type="PROSITE" id="PS50115"/>
    </source>
</evidence>
<dbReference type="GO" id="GO:0008270">
    <property type="term" value="F:zinc ion binding"/>
    <property type="evidence" value="ECO:0007669"/>
    <property type="project" value="UniProtKB-KW"/>
</dbReference>
<organism evidence="8 9">
    <name type="scientific">Mesorhabditis belari</name>
    <dbReference type="NCBI Taxonomy" id="2138241"/>
    <lineage>
        <taxon>Eukaryota</taxon>
        <taxon>Metazoa</taxon>
        <taxon>Ecdysozoa</taxon>
        <taxon>Nematoda</taxon>
        <taxon>Chromadorea</taxon>
        <taxon>Rhabditida</taxon>
        <taxon>Rhabditina</taxon>
        <taxon>Rhabditomorpha</taxon>
        <taxon>Rhabditoidea</taxon>
        <taxon>Rhabditidae</taxon>
        <taxon>Mesorhabditinae</taxon>
        <taxon>Mesorhabditis</taxon>
    </lineage>
</organism>
<evidence type="ECO:0000313" key="9">
    <source>
        <dbReference type="WBParaSite" id="MBELARI_LOCUS10221.2"/>
    </source>
</evidence>
<feature type="compositionally biased region" description="Basic and acidic residues" evidence="6">
    <location>
        <begin position="145"/>
        <end position="159"/>
    </location>
</feature>
<evidence type="ECO:0000256" key="3">
    <source>
        <dbReference type="ARBA" id="ARBA00022771"/>
    </source>
</evidence>
<dbReference type="InterPro" id="IPR044732">
    <property type="entry name" value="ArfGAP_SMAP1-like"/>
</dbReference>
<feature type="region of interest" description="Disordered" evidence="6">
    <location>
        <begin position="1"/>
        <end position="25"/>
    </location>
</feature>
<dbReference type="InterPro" id="IPR051718">
    <property type="entry name" value="ARF_GTPase-activating"/>
</dbReference>
<dbReference type="CDD" id="cd08839">
    <property type="entry name" value="ArfGap_SMAP"/>
    <property type="match status" value="1"/>
</dbReference>
<feature type="compositionally biased region" description="Basic and acidic residues" evidence="6">
    <location>
        <begin position="13"/>
        <end position="25"/>
    </location>
</feature>
<protein>
    <recommendedName>
        <fullName evidence="7">Arf-GAP domain-containing protein</fullName>
    </recommendedName>
</protein>
<keyword evidence="4" id="KW-0862">Zinc</keyword>
<dbReference type="FunFam" id="1.10.220.150:FF:000009">
    <property type="entry name" value="stromal membrane-associated protein 1 isoform X1"/>
    <property type="match status" value="1"/>
</dbReference>
<keyword evidence="1" id="KW-0343">GTPase activation</keyword>
<evidence type="ECO:0000313" key="8">
    <source>
        <dbReference type="Proteomes" id="UP000887575"/>
    </source>
</evidence>
<dbReference type="AlphaFoldDB" id="A0AAF3E8I7"/>
<dbReference type="Proteomes" id="UP000887575">
    <property type="component" value="Unassembled WGS sequence"/>
</dbReference>
<keyword evidence="3 5" id="KW-0863">Zinc-finger</keyword>
<reference evidence="9" key="1">
    <citation type="submission" date="2024-02" db="UniProtKB">
        <authorList>
            <consortium name="WormBaseParasite"/>
        </authorList>
    </citation>
    <scope>IDENTIFICATION</scope>
</reference>
<dbReference type="Pfam" id="PF01412">
    <property type="entry name" value="ArfGap"/>
    <property type="match status" value="1"/>
</dbReference>
<dbReference type="InterPro" id="IPR001164">
    <property type="entry name" value="ArfGAP_dom"/>
</dbReference>
<evidence type="ECO:0000256" key="6">
    <source>
        <dbReference type="SAM" id="MobiDB-lite"/>
    </source>
</evidence>
<dbReference type="GO" id="GO:0005737">
    <property type="term" value="C:cytoplasm"/>
    <property type="evidence" value="ECO:0007669"/>
    <property type="project" value="TreeGrafter"/>
</dbReference>
<evidence type="ECO:0000256" key="2">
    <source>
        <dbReference type="ARBA" id="ARBA00022723"/>
    </source>
</evidence>
<feature type="region of interest" description="Disordered" evidence="6">
    <location>
        <begin position="145"/>
        <end position="175"/>
    </location>
</feature>
<proteinExistence type="predicted"/>
<dbReference type="PROSITE" id="PS50115">
    <property type="entry name" value="ARFGAP"/>
    <property type="match status" value="1"/>
</dbReference>
<dbReference type="Gene3D" id="1.10.220.150">
    <property type="entry name" value="Arf GTPase activating protein"/>
    <property type="match status" value="1"/>
</dbReference>
<accession>A0AAF3E8I7</accession>
<feature type="domain" description="Arf-GAP" evidence="7">
    <location>
        <begin position="33"/>
        <end position="152"/>
    </location>
</feature>
<dbReference type="GO" id="GO:0005096">
    <property type="term" value="F:GTPase activator activity"/>
    <property type="evidence" value="ECO:0007669"/>
    <property type="project" value="UniProtKB-KW"/>
</dbReference>
<evidence type="ECO:0000256" key="4">
    <source>
        <dbReference type="ARBA" id="ARBA00022833"/>
    </source>
</evidence>
<dbReference type="SUPFAM" id="SSF57863">
    <property type="entry name" value="ArfGap/RecO-like zinc finger"/>
    <property type="match status" value="1"/>
</dbReference>
<dbReference type="SMART" id="SM00105">
    <property type="entry name" value="ArfGap"/>
    <property type="match status" value="1"/>
</dbReference>
<sequence>MSGPVHVNPTIFSKDKGISKKADPKKEESERLQKILLELLKEEENKYCADCQAKSPRWAAWNLGVYICIRCAGLHRNLGVHISKVRSINLDSWSVDQVHQLESMGNERARTLYEACLPEGFRRPATSDQQMEQFIRAKYEQKRYYPRDGKIPPPREPRRIAVSSNGQSIVKQSEPIKQQSLLDFSSPDDSPAPNSSAKPNLFDQFDQMKVSTPQSPDDPFGEFVSASSEPVEGFANFAAVNSTADTNTASLLPSFDGDMPTISTPSNLSGAADLFGVFSAPASASVPTQETSVPSVSNSINDGQRSNADILALFSVAPTQSFTAPPLGGFSATAYGLSQFGNLSDTSQIAAKQQNVAQLPSLMSTMPNVDVLSSLSMCSLPQNNLQQQRSSTGPPMQMHTQNFNNPPQQTRAMKAFDGIDKDMFMMASGSKKPSEVKENASMSILPGKETTNTLAPVDLLDLF</sequence>
<keyword evidence="8" id="KW-1185">Reference proteome</keyword>
<feature type="compositionally biased region" description="Low complexity" evidence="6">
    <location>
        <begin position="185"/>
        <end position="200"/>
    </location>
</feature>
<evidence type="ECO:0000256" key="1">
    <source>
        <dbReference type="ARBA" id="ARBA00022468"/>
    </source>
</evidence>
<dbReference type="InterPro" id="IPR037278">
    <property type="entry name" value="ARFGAP/RecO"/>
</dbReference>